<name>A0A550C7Z4_9AGAR</name>
<dbReference type="Proteomes" id="UP000320762">
    <property type="component" value="Unassembled WGS sequence"/>
</dbReference>
<gene>
    <name evidence="2" type="ORF">BD626DRAFT_571290</name>
</gene>
<protein>
    <submittedName>
        <fullName evidence="2">Uncharacterized protein</fullName>
    </submittedName>
</protein>
<feature type="compositionally biased region" description="Basic residues" evidence="1">
    <location>
        <begin position="407"/>
        <end position="417"/>
    </location>
</feature>
<dbReference type="OrthoDB" id="10679914at2759"/>
<feature type="region of interest" description="Disordered" evidence="1">
    <location>
        <begin position="339"/>
        <end position="376"/>
    </location>
</feature>
<proteinExistence type="predicted"/>
<feature type="region of interest" description="Disordered" evidence="1">
    <location>
        <begin position="1"/>
        <end position="37"/>
    </location>
</feature>
<evidence type="ECO:0000313" key="2">
    <source>
        <dbReference type="EMBL" id="TRM60909.1"/>
    </source>
</evidence>
<keyword evidence="3" id="KW-1185">Reference proteome</keyword>
<feature type="compositionally biased region" description="Low complexity" evidence="1">
    <location>
        <begin position="358"/>
        <end position="369"/>
    </location>
</feature>
<dbReference type="EMBL" id="VDMD01000019">
    <property type="protein sequence ID" value="TRM60909.1"/>
    <property type="molecule type" value="Genomic_DNA"/>
</dbReference>
<feature type="region of interest" description="Disordered" evidence="1">
    <location>
        <begin position="407"/>
        <end position="561"/>
    </location>
</feature>
<organism evidence="2 3">
    <name type="scientific">Schizophyllum amplum</name>
    <dbReference type="NCBI Taxonomy" id="97359"/>
    <lineage>
        <taxon>Eukaryota</taxon>
        <taxon>Fungi</taxon>
        <taxon>Dikarya</taxon>
        <taxon>Basidiomycota</taxon>
        <taxon>Agaricomycotina</taxon>
        <taxon>Agaricomycetes</taxon>
        <taxon>Agaricomycetidae</taxon>
        <taxon>Agaricales</taxon>
        <taxon>Schizophyllaceae</taxon>
        <taxon>Schizophyllum</taxon>
    </lineage>
</organism>
<dbReference type="AlphaFoldDB" id="A0A550C7Z4"/>
<sequence>MPDSPSEVVNGSFVADSPALSRVDDETPDEARSTNNAAATGLALVPWTVARRMAVPTRISHEDDFMDDSVDGNHEADDGADELEVAGHEGDLGVPVEVEIIDDEEMEVQLQVQVQMEDDEETELRERARQADEADMELVEREISFMDSASMLEDDSRRVPRSGATVVDRWSFFRMLFAVHRNLSASFPELIMWGQVFLRCDYRICIYHRAVEDSLRWVIWDPDAPVPWNFYALSREEWLTFALAHSLPAYLQGWRMTRATLGNRVPGETGIITGPRLTLAGQILVDSVTNLTLRELAWTTNGTNVVPEAGRTYSFDDLYPRAGQPHLVDFNTARAAAHESAYRAPPSSPTLAPTIMNSPSRDSGPPGSSTAVGATSSQYSWTSSSEVANWKVGQRLRQPDGAWGPIIRRRLRRRRGSRTPSPTSSALREADNVGSNDEYDSHGLIQEQQDSSSDSLEYASTDVVDDSSHSDSSSSSIATRQPYGAWSSDSEDNDLEDGAPPSAQRPRSEDNVPSSPRSALVLTSSDEEALNGPRGTSPIEVTDDESSGTESSGTPTITRATSVVDLTADTPERGRARIRLMSPIDLVDTPARGRRRVFSPIDFTDEGPLSNRRRLFSPIDFTNEGPPSNRRRMATIELSSDDSLCWTLIRIDPDSCQATARAPACATAGRPGQPGAPPATPPVSETPERRRARQLPLPPAPSGGRFDAPPYLVHL</sequence>
<reference evidence="2 3" key="1">
    <citation type="journal article" date="2019" name="New Phytol.">
        <title>Comparative genomics reveals unique wood-decay strategies and fruiting body development in the Schizophyllaceae.</title>
        <authorList>
            <person name="Almasi E."/>
            <person name="Sahu N."/>
            <person name="Krizsan K."/>
            <person name="Balint B."/>
            <person name="Kovacs G.M."/>
            <person name="Kiss B."/>
            <person name="Cseklye J."/>
            <person name="Drula E."/>
            <person name="Henrissat B."/>
            <person name="Nagy I."/>
            <person name="Chovatia M."/>
            <person name="Adam C."/>
            <person name="LaButti K."/>
            <person name="Lipzen A."/>
            <person name="Riley R."/>
            <person name="Grigoriev I.V."/>
            <person name="Nagy L.G."/>
        </authorList>
    </citation>
    <scope>NUCLEOTIDE SEQUENCE [LARGE SCALE GENOMIC DNA]</scope>
    <source>
        <strain evidence="2 3">NL-1724</strain>
    </source>
</reference>
<evidence type="ECO:0000256" key="1">
    <source>
        <dbReference type="SAM" id="MobiDB-lite"/>
    </source>
</evidence>
<feature type="compositionally biased region" description="Basic and acidic residues" evidence="1">
    <location>
        <begin position="22"/>
        <end position="32"/>
    </location>
</feature>
<accession>A0A550C7Z4</accession>
<comment type="caution">
    <text evidence="2">The sequence shown here is derived from an EMBL/GenBank/DDBJ whole genome shotgun (WGS) entry which is preliminary data.</text>
</comment>
<feature type="compositionally biased region" description="Polar residues" evidence="1">
    <location>
        <begin position="511"/>
        <end position="524"/>
    </location>
</feature>
<evidence type="ECO:0000313" key="3">
    <source>
        <dbReference type="Proteomes" id="UP000320762"/>
    </source>
</evidence>
<feature type="region of interest" description="Disordered" evidence="1">
    <location>
        <begin position="665"/>
        <end position="715"/>
    </location>
</feature>